<accession>A0A0G0VGW8</accession>
<organism evidence="2 3">
    <name type="scientific">Candidatus Uhrbacteria bacterium GW2011_GWC1_41_20</name>
    <dbReference type="NCBI Taxonomy" id="1618983"/>
    <lineage>
        <taxon>Bacteria</taxon>
        <taxon>Candidatus Uhriibacteriota</taxon>
    </lineage>
</organism>
<dbReference type="GO" id="GO:0016301">
    <property type="term" value="F:kinase activity"/>
    <property type="evidence" value="ECO:0007669"/>
    <property type="project" value="InterPro"/>
</dbReference>
<reference evidence="2 3" key="1">
    <citation type="journal article" date="2015" name="Nature">
        <title>rRNA introns, odd ribosomes, and small enigmatic genomes across a large radiation of phyla.</title>
        <authorList>
            <person name="Brown C.T."/>
            <person name="Hug L.A."/>
            <person name="Thomas B.C."/>
            <person name="Sharon I."/>
            <person name="Castelle C.J."/>
            <person name="Singh A."/>
            <person name="Wilkins M.J."/>
            <person name="Williams K.H."/>
            <person name="Banfield J.F."/>
        </authorList>
    </citation>
    <scope>NUCLEOTIDE SEQUENCE [LARGE SCALE GENOMIC DNA]</scope>
</reference>
<dbReference type="InterPro" id="IPR016064">
    <property type="entry name" value="NAD/diacylglycerol_kinase_sf"/>
</dbReference>
<proteinExistence type="predicted"/>
<name>A0A0G0VGW8_9BACT</name>
<evidence type="ECO:0000313" key="2">
    <source>
        <dbReference type="EMBL" id="KKR98886.1"/>
    </source>
</evidence>
<evidence type="ECO:0000259" key="1">
    <source>
        <dbReference type="Pfam" id="PF00781"/>
    </source>
</evidence>
<comment type="caution">
    <text evidence="2">The sequence shown here is derived from an EMBL/GenBank/DDBJ whole genome shotgun (WGS) entry which is preliminary data.</text>
</comment>
<protein>
    <recommendedName>
        <fullName evidence="1">DAGKc domain-containing protein</fullName>
    </recommendedName>
</protein>
<evidence type="ECO:0000313" key="3">
    <source>
        <dbReference type="Proteomes" id="UP000033930"/>
    </source>
</evidence>
<dbReference type="Gene3D" id="3.40.50.10330">
    <property type="entry name" value="Probable inorganic polyphosphate/atp-NAD kinase, domain 1"/>
    <property type="match status" value="1"/>
</dbReference>
<dbReference type="AlphaFoldDB" id="A0A0G0VGW8"/>
<dbReference type="Proteomes" id="UP000033930">
    <property type="component" value="Unassembled WGS sequence"/>
</dbReference>
<dbReference type="EMBL" id="LCAW01000014">
    <property type="protein sequence ID" value="KKR98886.1"/>
    <property type="molecule type" value="Genomic_DNA"/>
</dbReference>
<dbReference type="InterPro" id="IPR001206">
    <property type="entry name" value="Diacylglycerol_kinase_cat_dom"/>
</dbReference>
<gene>
    <name evidence="2" type="ORF">UU50_C0014G0018</name>
</gene>
<dbReference type="Pfam" id="PF00781">
    <property type="entry name" value="DAGK_cat"/>
    <property type="match status" value="1"/>
</dbReference>
<dbReference type="SUPFAM" id="SSF111331">
    <property type="entry name" value="NAD kinase/diacylglycerol kinase-like"/>
    <property type="match status" value="1"/>
</dbReference>
<feature type="domain" description="DAGKc" evidence="1">
    <location>
        <begin position="31"/>
        <end position="132"/>
    </location>
</feature>
<dbReference type="InterPro" id="IPR017438">
    <property type="entry name" value="ATP-NAD_kinase_N"/>
</dbReference>
<sequence>MEGVISIVPMYYYVYDEFIQDPRFERDLALIETRVTDLGIAGKIARLALFRDPKELIRDEIRKGAKTIVAVGNDVTLRRVIDAVGDTGAVIGTIPLGKDNLMLSDILGIPVGVEACDILSARIIEQLDTGEVNGRRFLHTVSAPQVSQLEVQVERTYKLKAYKKCSLEVRNLAIADEDVRAANPVDGKLECVLRTLAKGLFRKNKYNVSIVPAKEFHVTLSEIVKCQADGEEFESNELRFKIIPKALKVITGKGRKF</sequence>